<reference evidence="2" key="1">
    <citation type="submission" date="2021-03" db="EMBL/GenBank/DDBJ databases">
        <title>Whole genome shotgun sequence of Actinoplanes consettensis NBRC 14913.</title>
        <authorList>
            <person name="Komaki H."/>
            <person name="Tamura T."/>
        </authorList>
    </citation>
    <scope>NUCLEOTIDE SEQUENCE</scope>
    <source>
        <strain evidence="2">NBRC 14913</strain>
    </source>
</reference>
<dbReference type="PANTHER" id="PTHR19879">
    <property type="entry name" value="TRANSCRIPTION INITIATION FACTOR TFIID"/>
    <property type="match status" value="1"/>
</dbReference>
<comment type="caution">
    <text evidence="2">The sequence shown here is derived from an EMBL/GenBank/DDBJ whole genome shotgun (WGS) entry which is preliminary data.</text>
</comment>
<sequence length="989" mass="104211">MPDDTRFHVFISYAHRRDQELAATLQREIRRFGVPFYRHQPVFPTAPAGARRRPLRVFRDATNLPAAPSLPQQLVEAINASHWLLLMASPDSAASSWVRQEVGLWLAKDPAATRVLIALTDGRIATTVDNQRIDPELTDALPPDLVAALRHVPLWTDLRTVRGPVESGAGRRRRIGDVVADFAAPIQGVDKDTLVGEHLRQQRRTLRAALGATALVTTLALVASALAVVAFRARGEAVRQRDTALANQLVAEAATITDTQPGLARQMLAAASRISRTPQVAGALAAGRSIPQEVRVDAELAAFSTDGGVLALARSGNDEYTTLGTTHPATDGVIRLLGTKSLTEAGTIPLGHGISQGIVFLPGERRRIAAGYDTAVRIWDVQDPSHPRELPSLAGHRDVVDLLATGAAGLVATVDWKHELRMWDVADPAAPRLLSATALPMLEERSYSRLAFAPGARRLVFSDVSRGPAFVDVSDPAKPRVLPLVPALGDVQSFAYAPEGGWALSGGRESPARRWRVGPTGAVASPAALPVADPGAQVLEAATGPQGQLAAVTEDGNVQVWNNGLDDDVPPLVATFLVPEFDANNTDAFGFSPSGRQLMMLSPGTNTGPGGAGRQDDSTLRIWQLADGRQPGAVSARPGGTIAVHENVLASVSGDTLALWDVRQEGPPLPLGSLPAGASVEVLAFNPDGSRLAILSGNRLVTVDTKDPGRPAKSGEWTIAGLPDVCVEGKECAAWSVAFVDDHVLAIGDSSRQITLVDTTGPSGGAPLGTIVAHYGSVTNLDVLHPPGGGPVLVSGGLNSPAAELWDVSDPARAELIAPVCAGGTFTRDDTGARCAGGYSLLDLATDRGGRLMAAADRAGTVRVWRLGDGELQVLATMQDTGDVYEVAMSPDGARVATIGRDRTLRYYRIAARTVTLEGVVHIGPGAGRSLAFAGDDHTLVAAMEHGLADVWELDPGINSRALCAGSGERITRAQWERDIPGLPYEPPC</sequence>
<dbReference type="Pfam" id="PF00400">
    <property type="entry name" value="WD40"/>
    <property type="match status" value="1"/>
</dbReference>
<dbReference type="SMART" id="SM00320">
    <property type="entry name" value="WD40"/>
    <property type="match status" value="8"/>
</dbReference>
<organism evidence="2 3">
    <name type="scientific">Winogradskya consettensis</name>
    <dbReference type="NCBI Taxonomy" id="113560"/>
    <lineage>
        <taxon>Bacteria</taxon>
        <taxon>Bacillati</taxon>
        <taxon>Actinomycetota</taxon>
        <taxon>Actinomycetes</taxon>
        <taxon>Micromonosporales</taxon>
        <taxon>Micromonosporaceae</taxon>
        <taxon>Winogradskya</taxon>
    </lineage>
</organism>
<dbReference type="EMBL" id="BOQP01000024">
    <property type="protein sequence ID" value="GIM75557.1"/>
    <property type="molecule type" value="Genomic_DNA"/>
</dbReference>
<keyword evidence="1" id="KW-1133">Transmembrane helix</keyword>
<evidence type="ECO:0000313" key="2">
    <source>
        <dbReference type="EMBL" id="GIM75557.1"/>
    </source>
</evidence>
<dbReference type="PANTHER" id="PTHR19879:SF9">
    <property type="entry name" value="TRANSCRIPTION INITIATION FACTOR TFIID SUBUNIT 5"/>
    <property type="match status" value="1"/>
</dbReference>
<dbReference type="InterPro" id="IPR035897">
    <property type="entry name" value="Toll_tir_struct_dom_sf"/>
</dbReference>
<dbReference type="SUPFAM" id="SSF52200">
    <property type="entry name" value="Toll/Interleukin receptor TIR domain"/>
    <property type="match status" value="1"/>
</dbReference>
<dbReference type="SUPFAM" id="SSF50998">
    <property type="entry name" value="Quinoprotein alcohol dehydrogenase-like"/>
    <property type="match status" value="1"/>
</dbReference>
<feature type="transmembrane region" description="Helical" evidence="1">
    <location>
        <begin position="208"/>
        <end position="231"/>
    </location>
</feature>
<dbReference type="AlphaFoldDB" id="A0A919SQ86"/>
<name>A0A919SQ86_9ACTN</name>
<keyword evidence="1" id="KW-0472">Membrane</keyword>
<dbReference type="Proteomes" id="UP000680865">
    <property type="component" value="Unassembled WGS sequence"/>
</dbReference>
<proteinExistence type="predicted"/>
<evidence type="ECO:0000313" key="3">
    <source>
        <dbReference type="Proteomes" id="UP000680865"/>
    </source>
</evidence>
<dbReference type="InterPro" id="IPR001680">
    <property type="entry name" value="WD40_rpt"/>
</dbReference>
<dbReference type="Gene3D" id="3.40.50.10140">
    <property type="entry name" value="Toll/interleukin-1 receptor homology (TIR) domain"/>
    <property type="match status" value="1"/>
</dbReference>
<accession>A0A919SQ86</accession>
<keyword evidence="1" id="KW-0812">Transmembrane</keyword>
<evidence type="ECO:0008006" key="4">
    <source>
        <dbReference type="Google" id="ProtNLM"/>
    </source>
</evidence>
<keyword evidence="3" id="KW-1185">Reference proteome</keyword>
<evidence type="ECO:0000256" key="1">
    <source>
        <dbReference type="SAM" id="Phobius"/>
    </source>
</evidence>
<gene>
    <name evidence="2" type="ORF">Aco04nite_45950</name>
</gene>
<dbReference type="InterPro" id="IPR011047">
    <property type="entry name" value="Quinoprotein_ADH-like_sf"/>
</dbReference>
<dbReference type="SUPFAM" id="SSF101908">
    <property type="entry name" value="Putative isomerase YbhE"/>
    <property type="match status" value="1"/>
</dbReference>
<dbReference type="InterPro" id="IPR015943">
    <property type="entry name" value="WD40/YVTN_repeat-like_dom_sf"/>
</dbReference>
<dbReference type="Gene3D" id="2.130.10.10">
    <property type="entry name" value="YVTN repeat-like/Quinoprotein amine dehydrogenase"/>
    <property type="match status" value="3"/>
</dbReference>
<protein>
    <recommendedName>
        <fullName evidence="4">TIR domain-containing protein</fullName>
    </recommendedName>
</protein>